<dbReference type="EC" id="2.7.13.3" evidence="2"/>
<dbReference type="Pfam" id="PF00512">
    <property type="entry name" value="HisKA"/>
    <property type="match status" value="1"/>
</dbReference>
<dbReference type="GO" id="GO:0000155">
    <property type="term" value="F:phosphorelay sensor kinase activity"/>
    <property type="evidence" value="ECO:0007669"/>
    <property type="project" value="InterPro"/>
</dbReference>
<evidence type="ECO:0000256" key="2">
    <source>
        <dbReference type="ARBA" id="ARBA00012438"/>
    </source>
</evidence>
<evidence type="ECO:0000256" key="3">
    <source>
        <dbReference type="ARBA" id="ARBA00022679"/>
    </source>
</evidence>
<dbReference type="InterPro" id="IPR035965">
    <property type="entry name" value="PAS-like_dom_sf"/>
</dbReference>
<dbReference type="InterPro" id="IPR005467">
    <property type="entry name" value="His_kinase_dom"/>
</dbReference>
<dbReference type="Proteomes" id="UP000319148">
    <property type="component" value="Unassembled WGS sequence"/>
</dbReference>
<dbReference type="SUPFAM" id="SSF47384">
    <property type="entry name" value="Homodimeric domain of signal transducing histidine kinase"/>
    <property type="match status" value="1"/>
</dbReference>
<reference evidence="8" key="1">
    <citation type="submission" date="2019-06" db="EMBL/GenBank/DDBJ databases">
        <title>The complete genome of Emcibacter congregatus ZYLT.</title>
        <authorList>
            <person name="Zhao Z."/>
        </authorList>
    </citation>
    <scope>NUCLEOTIDE SEQUENCE [LARGE SCALE GENOMIC DNA]</scope>
    <source>
        <strain evidence="8">MCCC 1A06723</strain>
    </source>
</reference>
<protein>
    <recommendedName>
        <fullName evidence="2">histidine kinase</fullName>
        <ecNumber evidence="2">2.7.13.3</ecNumber>
    </recommendedName>
</protein>
<dbReference type="InterPro" id="IPR003661">
    <property type="entry name" value="HisK_dim/P_dom"/>
</dbReference>
<organism evidence="7 8">
    <name type="scientific">Emcibacter nanhaiensis</name>
    <dbReference type="NCBI Taxonomy" id="1505037"/>
    <lineage>
        <taxon>Bacteria</taxon>
        <taxon>Pseudomonadati</taxon>
        <taxon>Pseudomonadota</taxon>
        <taxon>Alphaproteobacteria</taxon>
        <taxon>Emcibacterales</taxon>
        <taxon>Emcibacteraceae</taxon>
        <taxon>Emcibacter</taxon>
    </lineage>
</organism>
<sequence length="743" mass="82746">MYDDRIRNLLELAQDDSLQSRTLLFSHICDLFLQQRPLQSDKQARMLLDILRELLANVRIETRKEIASLIADMNNPPQELVKLFSEDVIDVSAPLLERAPIPDDQLMHLAKFGSDAHRRHISRRFGLSPLIRQELSQQQQKHYEQVRHKLSLSELEQREADRQPELDESTTASILELIKAQNIYGQNPDEAAAETAAAPERAPSGLPQRQEKTTTGPKLVLDNKLAFSDEVPSFLKQKKEPEEQPAADQTETETDQTPSQISMAALSKAIFNLEEEARLAMSFGKENSTDAAKPQRPPQDHAPDYSEAANDLAEQETEPEAETVKETAAEEPSKAPKVSQAGAQTRDFVRANADWFWEINRMGTIKFLSEEAFTAFGRPANSMIGEDFIEMCEITPDRDDDLSFESLFERRTPFRDEAFLIRSEGGESTKWLLSGIAVFDIQTGRFTGFRGSARAAETAPELNVPATAVVDRPENREISEPEAPAAATSTPQSRKDTSDKEDHIASELLQNLSHEFRTPLNAIIGFSEMIDMEAWGPVNEQYREHTKNILSAANLLKDAVNDVLDSAKLDSGLIEVTPESFSLKSIIDACAEKIAPLAKSKKVKFHSSSDNIDVILYNDRQCLEMCLSKLISSAMKKAGEGDTLNLSVLMSSNAQVRIEVPLLGQKISEKDAETLFQKVINGASETKKYEKSEKISTPRLAPGYGLSVARDLARLIGGDLSCHCQDGFVTHLVLTISNYPHNS</sequence>
<accession>A0A501PCG1</accession>
<evidence type="ECO:0000256" key="5">
    <source>
        <dbReference type="SAM" id="MobiDB-lite"/>
    </source>
</evidence>
<feature type="region of interest" description="Disordered" evidence="5">
    <location>
        <begin position="188"/>
        <end position="260"/>
    </location>
</feature>
<dbReference type="CDD" id="cd00082">
    <property type="entry name" value="HisKA"/>
    <property type="match status" value="1"/>
</dbReference>
<feature type="compositionally biased region" description="Low complexity" evidence="5">
    <location>
        <begin position="481"/>
        <end position="491"/>
    </location>
</feature>
<dbReference type="SUPFAM" id="SSF55785">
    <property type="entry name" value="PYP-like sensor domain (PAS domain)"/>
    <property type="match status" value="1"/>
</dbReference>
<dbReference type="Gene3D" id="3.30.450.20">
    <property type="entry name" value="PAS domain"/>
    <property type="match status" value="1"/>
</dbReference>
<dbReference type="InterPro" id="IPR000014">
    <property type="entry name" value="PAS"/>
</dbReference>
<gene>
    <name evidence="7" type="ORF">FIV46_16550</name>
</gene>
<dbReference type="Gene3D" id="1.10.287.130">
    <property type="match status" value="1"/>
</dbReference>
<keyword evidence="3" id="KW-0808">Transferase</keyword>
<proteinExistence type="predicted"/>
<dbReference type="Gene3D" id="3.30.565.10">
    <property type="entry name" value="Histidine kinase-like ATPase, C-terminal domain"/>
    <property type="match status" value="1"/>
</dbReference>
<keyword evidence="8" id="KW-1185">Reference proteome</keyword>
<feature type="compositionally biased region" description="Low complexity" evidence="5">
    <location>
        <begin position="188"/>
        <end position="203"/>
    </location>
</feature>
<dbReference type="CDD" id="cd00130">
    <property type="entry name" value="PAS"/>
    <property type="match status" value="1"/>
</dbReference>
<keyword evidence="4" id="KW-0418">Kinase</keyword>
<dbReference type="AlphaFoldDB" id="A0A501PCG1"/>
<dbReference type="SUPFAM" id="SSF55874">
    <property type="entry name" value="ATPase domain of HSP90 chaperone/DNA topoisomerase II/histidine kinase"/>
    <property type="match status" value="1"/>
</dbReference>
<dbReference type="EMBL" id="VFIY01000018">
    <property type="protein sequence ID" value="TPD57712.1"/>
    <property type="molecule type" value="Genomic_DNA"/>
</dbReference>
<dbReference type="InterPro" id="IPR036097">
    <property type="entry name" value="HisK_dim/P_sf"/>
</dbReference>
<feature type="compositionally biased region" description="Basic and acidic residues" evidence="5">
    <location>
        <begin position="322"/>
        <end position="334"/>
    </location>
</feature>
<dbReference type="PANTHER" id="PTHR43047:SF72">
    <property type="entry name" value="OSMOSENSING HISTIDINE PROTEIN KINASE SLN1"/>
    <property type="match status" value="1"/>
</dbReference>
<dbReference type="GO" id="GO:0009927">
    <property type="term" value="F:histidine phosphotransfer kinase activity"/>
    <property type="evidence" value="ECO:0007669"/>
    <property type="project" value="TreeGrafter"/>
</dbReference>
<comment type="catalytic activity">
    <reaction evidence="1">
        <text>ATP + protein L-histidine = ADP + protein N-phospho-L-histidine.</text>
        <dbReference type="EC" id="2.7.13.3"/>
    </reaction>
</comment>
<feature type="domain" description="Histidine kinase" evidence="6">
    <location>
        <begin position="511"/>
        <end position="738"/>
    </location>
</feature>
<evidence type="ECO:0000259" key="6">
    <source>
        <dbReference type="PROSITE" id="PS50109"/>
    </source>
</evidence>
<dbReference type="InterPro" id="IPR036890">
    <property type="entry name" value="HATPase_C_sf"/>
</dbReference>
<evidence type="ECO:0000313" key="8">
    <source>
        <dbReference type="Proteomes" id="UP000319148"/>
    </source>
</evidence>
<evidence type="ECO:0000256" key="1">
    <source>
        <dbReference type="ARBA" id="ARBA00000085"/>
    </source>
</evidence>
<dbReference type="SMART" id="SM00388">
    <property type="entry name" value="HisKA"/>
    <property type="match status" value="1"/>
</dbReference>
<name>A0A501PCG1_9PROT</name>
<dbReference type="GO" id="GO:0005886">
    <property type="term" value="C:plasma membrane"/>
    <property type="evidence" value="ECO:0007669"/>
    <property type="project" value="TreeGrafter"/>
</dbReference>
<dbReference type="PANTHER" id="PTHR43047">
    <property type="entry name" value="TWO-COMPONENT HISTIDINE PROTEIN KINASE"/>
    <property type="match status" value="1"/>
</dbReference>
<feature type="region of interest" description="Disordered" evidence="5">
    <location>
        <begin position="285"/>
        <end position="342"/>
    </location>
</feature>
<evidence type="ECO:0000256" key="4">
    <source>
        <dbReference type="ARBA" id="ARBA00022777"/>
    </source>
</evidence>
<evidence type="ECO:0000313" key="7">
    <source>
        <dbReference type="EMBL" id="TPD57712.1"/>
    </source>
</evidence>
<dbReference type="OrthoDB" id="9815202at2"/>
<comment type="caution">
    <text evidence="7">The sequence shown here is derived from an EMBL/GenBank/DDBJ whole genome shotgun (WGS) entry which is preliminary data.</text>
</comment>
<feature type="region of interest" description="Disordered" evidence="5">
    <location>
        <begin position="464"/>
        <end position="501"/>
    </location>
</feature>
<dbReference type="PROSITE" id="PS50109">
    <property type="entry name" value="HIS_KIN"/>
    <property type="match status" value="1"/>
</dbReference>